<evidence type="ECO:0000256" key="8">
    <source>
        <dbReference type="SAM" id="Phobius"/>
    </source>
</evidence>
<evidence type="ECO:0000256" key="5">
    <source>
        <dbReference type="ARBA" id="ARBA00022692"/>
    </source>
</evidence>
<keyword evidence="10" id="KW-1185">Reference proteome</keyword>
<feature type="transmembrane region" description="Helical" evidence="8">
    <location>
        <begin position="12"/>
        <end position="38"/>
    </location>
</feature>
<comment type="similarity">
    <text evidence="2">Belongs to the AzlC family.</text>
</comment>
<evidence type="ECO:0000256" key="6">
    <source>
        <dbReference type="ARBA" id="ARBA00022989"/>
    </source>
</evidence>
<keyword evidence="7 8" id="KW-0472">Membrane</keyword>
<feature type="transmembrane region" description="Helical" evidence="8">
    <location>
        <begin position="162"/>
        <end position="180"/>
    </location>
</feature>
<dbReference type="Pfam" id="PF03591">
    <property type="entry name" value="AzlC"/>
    <property type="match status" value="1"/>
</dbReference>
<sequence length="226" mass="22759">MRSTWRTPDPPLLRDVAAVAAGAAVSGASFGAISTSAGLEWWVPVVMSLLVFAGGSQFMAVGVVAAGGGPVAAVLAGLVLNARHLPFGLAVGHVLGDRLSHKLLGSHLLIDESTAFALANRHDPERARAAFWACGAALFGAWNAAVLVGAFVGRTIGDPDAFGLDAAFPAALLALLLPAFEDRVTRNAALLGAAVALAATPVLPPGVPVLLALVGLLAAARREVGA</sequence>
<comment type="caution">
    <text evidence="9">The sequence shown here is derived from an EMBL/GenBank/DDBJ whole genome shotgun (WGS) entry which is preliminary data.</text>
</comment>
<keyword evidence="4" id="KW-1003">Cell membrane</keyword>
<dbReference type="EMBL" id="JBHSQO010000004">
    <property type="protein sequence ID" value="MFC6088803.1"/>
    <property type="molecule type" value="Genomic_DNA"/>
</dbReference>
<name>A0ABW1P142_9PSEU</name>
<dbReference type="Proteomes" id="UP001596220">
    <property type="component" value="Unassembled WGS sequence"/>
</dbReference>
<comment type="subcellular location">
    <subcellularLocation>
        <location evidence="1">Cell membrane</location>
        <topology evidence="1">Multi-pass membrane protein</topology>
    </subcellularLocation>
</comment>
<evidence type="ECO:0000256" key="3">
    <source>
        <dbReference type="ARBA" id="ARBA00022448"/>
    </source>
</evidence>
<evidence type="ECO:0000313" key="10">
    <source>
        <dbReference type="Proteomes" id="UP001596220"/>
    </source>
</evidence>
<proteinExistence type="inferred from homology"/>
<evidence type="ECO:0000256" key="2">
    <source>
        <dbReference type="ARBA" id="ARBA00010735"/>
    </source>
</evidence>
<feature type="transmembrane region" description="Helical" evidence="8">
    <location>
        <begin position="187"/>
        <end position="220"/>
    </location>
</feature>
<evidence type="ECO:0000313" key="9">
    <source>
        <dbReference type="EMBL" id="MFC6088803.1"/>
    </source>
</evidence>
<keyword evidence="6 8" id="KW-1133">Transmembrane helix</keyword>
<keyword evidence="3" id="KW-0813">Transport</keyword>
<gene>
    <name evidence="9" type="ORF">ACFP3R_05915</name>
</gene>
<dbReference type="PANTHER" id="PTHR34979:SF1">
    <property type="entry name" value="INNER MEMBRANE PROTEIN YGAZ"/>
    <property type="match status" value="1"/>
</dbReference>
<organism evidence="9 10">
    <name type="scientific">Saccharothrix lopnurensis</name>
    <dbReference type="NCBI Taxonomy" id="1670621"/>
    <lineage>
        <taxon>Bacteria</taxon>
        <taxon>Bacillati</taxon>
        <taxon>Actinomycetota</taxon>
        <taxon>Actinomycetes</taxon>
        <taxon>Pseudonocardiales</taxon>
        <taxon>Pseudonocardiaceae</taxon>
        <taxon>Saccharothrix</taxon>
    </lineage>
</organism>
<feature type="transmembrane region" description="Helical" evidence="8">
    <location>
        <begin position="58"/>
        <end position="80"/>
    </location>
</feature>
<evidence type="ECO:0000256" key="4">
    <source>
        <dbReference type="ARBA" id="ARBA00022475"/>
    </source>
</evidence>
<feature type="transmembrane region" description="Helical" evidence="8">
    <location>
        <begin position="130"/>
        <end position="156"/>
    </location>
</feature>
<accession>A0ABW1P142</accession>
<reference evidence="10" key="1">
    <citation type="journal article" date="2019" name="Int. J. Syst. Evol. Microbiol.">
        <title>The Global Catalogue of Microorganisms (GCM) 10K type strain sequencing project: providing services to taxonomists for standard genome sequencing and annotation.</title>
        <authorList>
            <consortium name="The Broad Institute Genomics Platform"/>
            <consortium name="The Broad Institute Genome Sequencing Center for Infectious Disease"/>
            <person name="Wu L."/>
            <person name="Ma J."/>
        </authorList>
    </citation>
    <scope>NUCLEOTIDE SEQUENCE [LARGE SCALE GENOMIC DNA]</scope>
    <source>
        <strain evidence="10">CGMCC 4.7246</strain>
    </source>
</reference>
<protein>
    <submittedName>
        <fullName evidence="9">AzlC family ABC transporter permease</fullName>
    </submittedName>
</protein>
<dbReference type="PANTHER" id="PTHR34979">
    <property type="entry name" value="INNER MEMBRANE PROTEIN YGAZ"/>
    <property type="match status" value="1"/>
</dbReference>
<evidence type="ECO:0000256" key="7">
    <source>
        <dbReference type="ARBA" id="ARBA00023136"/>
    </source>
</evidence>
<evidence type="ECO:0000256" key="1">
    <source>
        <dbReference type="ARBA" id="ARBA00004651"/>
    </source>
</evidence>
<dbReference type="InterPro" id="IPR011606">
    <property type="entry name" value="Brnchd-chn_aa_trnsp_permease"/>
</dbReference>
<dbReference type="RefSeq" id="WP_380633589.1">
    <property type="nucleotide sequence ID" value="NZ_JBHSQO010000004.1"/>
</dbReference>
<keyword evidence="5 8" id="KW-0812">Transmembrane</keyword>